<dbReference type="InterPro" id="IPR002589">
    <property type="entry name" value="Macro_dom"/>
</dbReference>
<proteinExistence type="predicted"/>
<dbReference type="GO" id="GO:0140291">
    <property type="term" value="P:peptidyl-glutamate ADP-deribosylation"/>
    <property type="evidence" value="ECO:0007669"/>
    <property type="project" value="TreeGrafter"/>
</dbReference>
<evidence type="ECO:0000313" key="2">
    <source>
        <dbReference type="EMBL" id="KKM96383.1"/>
    </source>
</evidence>
<reference evidence="2" key="1">
    <citation type="journal article" date="2015" name="Nature">
        <title>Complex archaea that bridge the gap between prokaryotes and eukaryotes.</title>
        <authorList>
            <person name="Spang A."/>
            <person name="Saw J.H."/>
            <person name="Jorgensen S.L."/>
            <person name="Zaremba-Niedzwiedzka K."/>
            <person name="Martijn J."/>
            <person name="Lind A.E."/>
            <person name="van Eijk R."/>
            <person name="Schleper C."/>
            <person name="Guy L."/>
            <person name="Ettema T.J."/>
        </authorList>
    </citation>
    <scope>NUCLEOTIDE SEQUENCE</scope>
</reference>
<dbReference type="InterPro" id="IPR043472">
    <property type="entry name" value="Macro_dom-like"/>
</dbReference>
<sequence>MGSGVARAIYMRWPTVKAMYHKEGSMRLGDAQFVEVEDGLVVANCFTQSEYGRSGERYAAPGAIKMALSTAACVAMDRGLDKVHIPRIGSGLGGLDWYEDVVPALLEIEKHAPINFVVCDV</sequence>
<dbReference type="PROSITE" id="PS51154">
    <property type="entry name" value="MACRO"/>
    <property type="match status" value="1"/>
</dbReference>
<protein>
    <recommendedName>
        <fullName evidence="1">Macro domain-containing protein</fullName>
    </recommendedName>
</protein>
<evidence type="ECO:0000259" key="1">
    <source>
        <dbReference type="PROSITE" id="PS51154"/>
    </source>
</evidence>
<dbReference type="SUPFAM" id="SSF52949">
    <property type="entry name" value="Macro domain-like"/>
    <property type="match status" value="1"/>
</dbReference>
<dbReference type="Gene3D" id="3.40.220.10">
    <property type="entry name" value="Leucine Aminopeptidase, subunit E, domain 1"/>
    <property type="match status" value="1"/>
</dbReference>
<dbReference type="AlphaFoldDB" id="A0A0F9LSM4"/>
<dbReference type="EMBL" id="LAZR01005888">
    <property type="protein sequence ID" value="KKM96383.1"/>
    <property type="molecule type" value="Genomic_DNA"/>
</dbReference>
<dbReference type="InterPro" id="IPR050892">
    <property type="entry name" value="ADP-ribose_metab_enzymes"/>
</dbReference>
<feature type="non-terminal residue" evidence="2">
    <location>
        <position position="1"/>
    </location>
</feature>
<organism evidence="2">
    <name type="scientific">marine sediment metagenome</name>
    <dbReference type="NCBI Taxonomy" id="412755"/>
    <lineage>
        <taxon>unclassified sequences</taxon>
        <taxon>metagenomes</taxon>
        <taxon>ecological metagenomes</taxon>
    </lineage>
</organism>
<feature type="domain" description="Macro" evidence="1">
    <location>
        <begin position="1"/>
        <end position="121"/>
    </location>
</feature>
<dbReference type="PANTHER" id="PTHR12521">
    <property type="entry name" value="PROTEIN C6ORF130"/>
    <property type="match status" value="1"/>
</dbReference>
<gene>
    <name evidence="2" type="ORF">LCGC14_1178510</name>
</gene>
<comment type="caution">
    <text evidence="2">The sequence shown here is derived from an EMBL/GenBank/DDBJ whole genome shotgun (WGS) entry which is preliminary data.</text>
</comment>
<name>A0A0F9LSM4_9ZZZZ</name>
<dbReference type="PANTHER" id="PTHR12521:SF0">
    <property type="entry name" value="ADP-RIBOSE GLYCOHYDROLASE OARD1"/>
    <property type="match status" value="1"/>
</dbReference>
<accession>A0A0F9LSM4</accession>